<feature type="non-terminal residue" evidence="3">
    <location>
        <position position="1"/>
    </location>
</feature>
<feature type="non-terminal residue" evidence="3">
    <location>
        <position position="117"/>
    </location>
</feature>
<protein>
    <recommendedName>
        <fullName evidence="2">DUF6535 domain-containing protein</fullName>
    </recommendedName>
</protein>
<dbReference type="InterPro" id="IPR045338">
    <property type="entry name" value="DUF6535"/>
</dbReference>
<reference evidence="4" key="1">
    <citation type="journal article" date="2014" name="Proc. Natl. Acad. Sci. U.S.A.">
        <title>Extensive sampling of basidiomycete genomes demonstrates inadequacy of the white-rot/brown-rot paradigm for wood decay fungi.</title>
        <authorList>
            <person name="Riley R."/>
            <person name="Salamov A.A."/>
            <person name="Brown D.W."/>
            <person name="Nagy L.G."/>
            <person name="Floudas D."/>
            <person name="Held B.W."/>
            <person name="Levasseur A."/>
            <person name="Lombard V."/>
            <person name="Morin E."/>
            <person name="Otillar R."/>
            <person name="Lindquist E.A."/>
            <person name="Sun H."/>
            <person name="LaButti K.M."/>
            <person name="Schmutz J."/>
            <person name="Jabbour D."/>
            <person name="Luo H."/>
            <person name="Baker S.E."/>
            <person name="Pisabarro A.G."/>
            <person name="Walton J.D."/>
            <person name="Blanchette R.A."/>
            <person name="Henrissat B."/>
            <person name="Martin F."/>
            <person name="Cullen D."/>
            <person name="Hibbett D.S."/>
            <person name="Grigoriev I.V."/>
        </authorList>
    </citation>
    <scope>NUCLEOTIDE SEQUENCE [LARGE SCALE GENOMIC DNA]</scope>
    <source>
        <strain evidence="4">CBS 339.88</strain>
    </source>
</reference>
<feature type="transmembrane region" description="Helical" evidence="1">
    <location>
        <begin position="21"/>
        <end position="42"/>
    </location>
</feature>
<organism evidence="3 4">
    <name type="scientific">Galerina marginata (strain CBS 339.88)</name>
    <dbReference type="NCBI Taxonomy" id="685588"/>
    <lineage>
        <taxon>Eukaryota</taxon>
        <taxon>Fungi</taxon>
        <taxon>Dikarya</taxon>
        <taxon>Basidiomycota</taxon>
        <taxon>Agaricomycotina</taxon>
        <taxon>Agaricomycetes</taxon>
        <taxon>Agaricomycetidae</taxon>
        <taxon>Agaricales</taxon>
        <taxon>Agaricineae</taxon>
        <taxon>Strophariaceae</taxon>
        <taxon>Galerina</taxon>
    </lineage>
</organism>
<sequence>WTMYLELTKSKGEELMRIWNSDLDTILIFAGLFSAILTAFLIETRKSLQPDTQVMTNMLIQQVIQQLSSKPNPQLVASSQATHFRAPSPLVWVNGLWFVSLTFSLAGAFGTILAKGW</sequence>
<evidence type="ECO:0000256" key="1">
    <source>
        <dbReference type="SAM" id="Phobius"/>
    </source>
</evidence>
<name>A0A067SQM1_GALM3</name>
<dbReference type="HOGENOM" id="CLU_018688_2_0_1"/>
<keyword evidence="1" id="KW-0812">Transmembrane</keyword>
<proteinExistence type="predicted"/>
<dbReference type="OrthoDB" id="2634466at2759"/>
<dbReference type="Proteomes" id="UP000027222">
    <property type="component" value="Unassembled WGS sequence"/>
</dbReference>
<accession>A0A067SQM1</accession>
<dbReference type="EMBL" id="KL142386">
    <property type="protein sequence ID" value="KDR73201.1"/>
    <property type="molecule type" value="Genomic_DNA"/>
</dbReference>
<dbReference type="Pfam" id="PF20153">
    <property type="entry name" value="DUF6535"/>
    <property type="match status" value="1"/>
</dbReference>
<feature type="domain" description="DUF6535" evidence="2">
    <location>
        <begin position="1"/>
        <end position="117"/>
    </location>
</feature>
<evidence type="ECO:0000313" key="4">
    <source>
        <dbReference type="Proteomes" id="UP000027222"/>
    </source>
</evidence>
<dbReference type="AlphaFoldDB" id="A0A067SQM1"/>
<keyword evidence="4" id="KW-1185">Reference proteome</keyword>
<keyword evidence="1" id="KW-1133">Transmembrane helix</keyword>
<feature type="transmembrane region" description="Helical" evidence="1">
    <location>
        <begin position="95"/>
        <end position="114"/>
    </location>
</feature>
<gene>
    <name evidence="3" type="ORF">GALMADRAFT_29726</name>
</gene>
<evidence type="ECO:0000259" key="2">
    <source>
        <dbReference type="Pfam" id="PF20153"/>
    </source>
</evidence>
<keyword evidence="1" id="KW-0472">Membrane</keyword>
<dbReference type="STRING" id="685588.A0A067SQM1"/>
<evidence type="ECO:0000313" key="3">
    <source>
        <dbReference type="EMBL" id="KDR73201.1"/>
    </source>
</evidence>